<dbReference type="EMBL" id="JASCZI010123295">
    <property type="protein sequence ID" value="MED6165274.1"/>
    <property type="molecule type" value="Genomic_DNA"/>
</dbReference>
<gene>
    <name evidence="2" type="ORF">PIB30_098038</name>
</gene>
<evidence type="ECO:0000256" key="1">
    <source>
        <dbReference type="SAM" id="MobiDB-lite"/>
    </source>
</evidence>
<proteinExistence type="predicted"/>
<comment type="caution">
    <text evidence="2">The sequence shown here is derived from an EMBL/GenBank/DDBJ whole genome shotgun (WGS) entry which is preliminary data.</text>
</comment>
<protein>
    <submittedName>
        <fullName evidence="2">Uncharacterized protein</fullName>
    </submittedName>
</protein>
<keyword evidence="3" id="KW-1185">Reference proteome</keyword>
<reference evidence="2 3" key="1">
    <citation type="journal article" date="2023" name="Plants (Basel)">
        <title>Bridging the Gap: Combining Genomics and Transcriptomics Approaches to Understand Stylosanthes scabra, an Orphan Legume from the Brazilian Caatinga.</title>
        <authorList>
            <person name="Ferreira-Neto J.R.C."/>
            <person name="da Silva M.D."/>
            <person name="Binneck E."/>
            <person name="de Melo N.F."/>
            <person name="da Silva R.H."/>
            <person name="de Melo A.L.T.M."/>
            <person name="Pandolfi V."/>
            <person name="Bustamante F.O."/>
            <person name="Brasileiro-Vidal A.C."/>
            <person name="Benko-Iseppon A.M."/>
        </authorList>
    </citation>
    <scope>NUCLEOTIDE SEQUENCE [LARGE SCALE GENOMIC DNA]</scope>
    <source>
        <tissue evidence="2">Leaves</tissue>
    </source>
</reference>
<feature type="compositionally biased region" description="Basic and acidic residues" evidence="1">
    <location>
        <begin position="1"/>
        <end position="15"/>
    </location>
</feature>
<feature type="non-terminal residue" evidence="2">
    <location>
        <position position="1"/>
    </location>
</feature>
<evidence type="ECO:0000313" key="2">
    <source>
        <dbReference type="EMBL" id="MED6165274.1"/>
    </source>
</evidence>
<sequence length="67" mass="7378">EKITQHLHEDQEHAATKGIPSKVLAHPNDATGEIYGPKNEKRVCGFSSVCWENSGSNRTYLTAEAPK</sequence>
<dbReference type="Proteomes" id="UP001341840">
    <property type="component" value="Unassembled WGS sequence"/>
</dbReference>
<accession>A0ABU6UW36</accession>
<evidence type="ECO:0000313" key="3">
    <source>
        <dbReference type="Proteomes" id="UP001341840"/>
    </source>
</evidence>
<feature type="region of interest" description="Disordered" evidence="1">
    <location>
        <begin position="1"/>
        <end position="24"/>
    </location>
</feature>
<name>A0ABU6UW36_9FABA</name>
<organism evidence="2 3">
    <name type="scientific">Stylosanthes scabra</name>
    <dbReference type="NCBI Taxonomy" id="79078"/>
    <lineage>
        <taxon>Eukaryota</taxon>
        <taxon>Viridiplantae</taxon>
        <taxon>Streptophyta</taxon>
        <taxon>Embryophyta</taxon>
        <taxon>Tracheophyta</taxon>
        <taxon>Spermatophyta</taxon>
        <taxon>Magnoliopsida</taxon>
        <taxon>eudicotyledons</taxon>
        <taxon>Gunneridae</taxon>
        <taxon>Pentapetalae</taxon>
        <taxon>rosids</taxon>
        <taxon>fabids</taxon>
        <taxon>Fabales</taxon>
        <taxon>Fabaceae</taxon>
        <taxon>Papilionoideae</taxon>
        <taxon>50 kb inversion clade</taxon>
        <taxon>dalbergioids sensu lato</taxon>
        <taxon>Dalbergieae</taxon>
        <taxon>Pterocarpus clade</taxon>
        <taxon>Stylosanthes</taxon>
    </lineage>
</organism>